<reference evidence="1 2" key="1">
    <citation type="submission" date="2024-09" db="EMBL/GenBank/DDBJ databases">
        <authorList>
            <person name="Sun Q."/>
            <person name="Mori K."/>
        </authorList>
    </citation>
    <scope>NUCLEOTIDE SEQUENCE [LARGE SCALE GENOMIC DNA]</scope>
    <source>
        <strain evidence="1 2">TBRC 0563</strain>
    </source>
</reference>
<dbReference type="RefSeq" id="WP_378194152.1">
    <property type="nucleotide sequence ID" value="NZ_JBHLZP010000006.1"/>
</dbReference>
<sequence length="64" mass="6661">MKVALDAGFGAGDLCFHNLELLLVDLLSFGSACGHRGDGLFEQADVLVGGQQRVDDSLVELLGG</sequence>
<organism evidence="1 2">
    <name type="scientific">Actinoallomurus acaciae</name>
    <dbReference type="NCBI Taxonomy" id="502577"/>
    <lineage>
        <taxon>Bacteria</taxon>
        <taxon>Bacillati</taxon>
        <taxon>Actinomycetota</taxon>
        <taxon>Actinomycetes</taxon>
        <taxon>Streptosporangiales</taxon>
        <taxon>Thermomonosporaceae</taxon>
        <taxon>Actinoallomurus</taxon>
    </lineage>
</organism>
<dbReference type="EMBL" id="JBHLZP010000006">
    <property type="protein sequence ID" value="MFB9830983.1"/>
    <property type="molecule type" value="Genomic_DNA"/>
</dbReference>
<proteinExistence type="predicted"/>
<gene>
    <name evidence="1" type="ORF">ACFFNX_02110</name>
</gene>
<dbReference type="Proteomes" id="UP001589627">
    <property type="component" value="Unassembled WGS sequence"/>
</dbReference>
<comment type="caution">
    <text evidence="1">The sequence shown here is derived from an EMBL/GenBank/DDBJ whole genome shotgun (WGS) entry which is preliminary data.</text>
</comment>
<evidence type="ECO:0000313" key="2">
    <source>
        <dbReference type="Proteomes" id="UP001589627"/>
    </source>
</evidence>
<keyword evidence="2" id="KW-1185">Reference proteome</keyword>
<name>A0ABV5Y7I6_9ACTN</name>
<accession>A0ABV5Y7I6</accession>
<evidence type="ECO:0000313" key="1">
    <source>
        <dbReference type="EMBL" id="MFB9830983.1"/>
    </source>
</evidence>
<protein>
    <submittedName>
        <fullName evidence="1">Uncharacterized protein</fullName>
    </submittedName>
</protein>